<keyword evidence="3" id="KW-1185">Reference proteome</keyword>
<name>A0A2J6T7N4_9HELO</name>
<protein>
    <submittedName>
        <fullName evidence="2">Uncharacterized protein</fullName>
    </submittedName>
</protein>
<accession>A0A2J6T7N4</accession>
<dbReference type="AlphaFoldDB" id="A0A2J6T7N4"/>
<dbReference type="Proteomes" id="UP000235371">
    <property type="component" value="Unassembled WGS sequence"/>
</dbReference>
<dbReference type="GeneID" id="36591323"/>
<reference evidence="2 3" key="1">
    <citation type="submission" date="2016-04" db="EMBL/GenBank/DDBJ databases">
        <title>A degradative enzymes factory behind the ericoid mycorrhizal symbiosis.</title>
        <authorList>
            <consortium name="DOE Joint Genome Institute"/>
            <person name="Martino E."/>
            <person name="Morin E."/>
            <person name="Grelet G."/>
            <person name="Kuo A."/>
            <person name="Kohler A."/>
            <person name="Daghino S."/>
            <person name="Barry K."/>
            <person name="Choi C."/>
            <person name="Cichocki N."/>
            <person name="Clum A."/>
            <person name="Copeland A."/>
            <person name="Hainaut M."/>
            <person name="Haridas S."/>
            <person name="Labutti K."/>
            <person name="Lindquist E."/>
            <person name="Lipzen A."/>
            <person name="Khouja H.-R."/>
            <person name="Murat C."/>
            <person name="Ohm R."/>
            <person name="Olson A."/>
            <person name="Spatafora J."/>
            <person name="Veneault-Fourrey C."/>
            <person name="Henrissat B."/>
            <person name="Grigoriev I."/>
            <person name="Martin F."/>
            <person name="Perotto S."/>
        </authorList>
    </citation>
    <scope>NUCLEOTIDE SEQUENCE [LARGE SCALE GENOMIC DNA]</scope>
    <source>
        <strain evidence="2 3">E</strain>
    </source>
</reference>
<sequence length="172" mass="20423">MSDISVADFRCKKEHKVEKMESTREEQELKEQQRLDEEEIEFGTLDYGKEELDDYASSPKDENESYPKFDPRTREQKFEDALQTENLESSLRVEAMFTDVEENQTSFGFDFDGAHFHGHDYEWLLRQVFIFLHQNPNIRGVEFEDFNEEFEKNTSLKLDLKALAKLLNQHPT</sequence>
<feature type="compositionally biased region" description="Basic and acidic residues" evidence="1">
    <location>
        <begin position="15"/>
        <end position="35"/>
    </location>
</feature>
<evidence type="ECO:0000256" key="1">
    <source>
        <dbReference type="SAM" id="MobiDB-lite"/>
    </source>
</evidence>
<dbReference type="EMBL" id="KZ613817">
    <property type="protein sequence ID" value="PMD59041.1"/>
    <property type="molecule type" value="Genomic_DNA"/>
</dbReference>
<dbReference type="InParanoid" id="A0A2J6T7N4"/>
<organism evidence="2 3">
    <name type="scientific">Hyaloscypha bicolor E</name>
    <dbReference type="NCBI Taxonomy" id="1095630"/>
    <lineage>
        <taxon>Eukaryota</taxon>
        <taxon>Fungi</taxon>
        <taxon>Dikarya</taxon>
        <taxon>Ascomycota</taxon>
        <taxon>Pezizomycotina</taxon>
        <taxon>Leotiomycetes</taxon>
        <taxon>Helotiales</taxon>
        <taxon>Hyaloscyphaceae</taxon>
        <taxon>Hyaloscypha</taxon>
        <taxon>Hyaloscypha bicolor</taxon>
    </lineage>
</organism>
<dbReference type="RefSeq" id="XP_024735945.1">
    <property type="nucleotide sequence ID" value="XM_024883246.1"/>
</dbReference>
<evidence type="ECO:0000313" key="2">
    <source>
        <dbReference type="EMBL" id="PMD59041.1"/>
    </source>
</evidence>
<feature type="compositionally biased region" description="Basic and acidic residues" evidence="1">
    <location>
        <begin position="59"/>
        <end position="76"/>
    </location>
</feature>
<evidence type="ECO:0000313" key="3">
    <source>
        <dbReference type="Proteomes" id="UP000235371"/>
    </source>
</evidence>
<feature type="region of interest" description="Disordered" evidence="1">
    <location>
        <begin position="15"/>
        <end position="76"/>
    </location>
</feature>
<proteinExistence type="predicted"/>
<gene>
    <name evidence="2" type="ORF">K444DRAFT_630675</name>
</gene>